<dbReference type="RefSeq" id="WP_377599568.1">
    <property type="nucleotide sequence ID" value="NZ_JBHUME010000002.1"/>
</dbReference>
<comment type="caution">
    <text evidence="3">The sequence shown here is derived from an EMBL/GenBank/DDBJ whole genome shotgun (WGS) entry which is preliminary data.</text>
</comment>
<dbReference type="Gene3D" id="3.40.190.10">
    <property type="entry name" value="Periplasmic binding protein-like II"/>
    <property type="match status" value="2"/>
</dbReference>
<protein>
    <submittedName>
        <fullName evidence="3">ABC transporter substrate-binding protein</fullName>
    </submittedName>
</protein>
<dbReference type="InterPro" id="IPR050490">
    <property type="entry name" value="Bact_solute-bd_prot1"/>
</dbReference>
<keyword evidence="4" id="KW-1185">Reference proteome</keyword>
<organism evidence="3 4">
    <name type="scientific">Paenibacillus gansuensis</name>
    <dbReference type="NCBI Taxonomy" id="306542"/>
    <lineage>
        <taxon>Bacteria</taxon>
        <taxon>Bacillati</taxon>
        <taxon>Bacillota</taxon>
        <taxon>Bacilli</taxon>
        <taxon>Bacillales</taxon>
        <taxon>Paenibacillaceae</taxon>
        <taxon>Paenibacillus</taxon>
    </lineage>
</organism>
<evidence type="ECO:0000256" key="1">
    <source>
        <dbReference type="SAM" id="MobiDB-lite"/>
    </source>
</evidence>
<dbReference type="PANTHER" id="PTHR43649:SF12">
    <property type="entry name" value="DIACETYLCHITOBIOSE BINDING PROTEIN DASA"/>
    <property type="match status" value="1"/>
</dbReference>
<dbReference type="SUPFAM" id="SSF53850">
    <property type="entry name" value="Periplasmic binding protein-like II"/>
    <property type="match status" value="1"/>
</dbReference>
<dbReference type="PROSITE" id="PS51257">
    <property type="entry name" value="PROKAR_LIPOPROTEIN"/>
    <property type="match status" value="1"/>
</dbReference>
<dbReference type="EMBL" id="JBHUME010000002">
    <property type="protein sequence ID" value="MFD2611183.1"/>
    <property type="molecule type" value="Genomic_DNA"/>
</dbReference>
<evidence type="ECO:0000313" key="3">
    <source>
        <dbReference type="EMBL" id="MFD2611183.1"/>
    </source>
</evidence>
<gene>
    <name evidence="3" type="ORF">ACFSUF_01940</name>
</gene>
<evidence type="ECO:0000313" key="4">
    <source>
        <dbReference type="Proteomes" id="UP001597541"/>
    </source>
</evidence>
<keyword evidence="2" id="KW-0732">Signal</keyword>
<dbReference type="Proteomes" id="UP001597541">
    <property type="component" value="Unassembled WGS sequence"/>
</dbReference>
<feature type="region of interest" description="Disordered" evidence="1">
    <location>
        <begin position="31"/>
        <end position="54"/>
    </location>
</feature>
<dbReference type="PANTHER" id="PTHR43649">
    <property type="entry name" value="ARABINOSE-BINDING PROTEIN-RELATED"/>
    <property type="match status" value="1"/>
</dbReference>
<feature type="chain" id="PRO_5046480279" evidence="2">
    <location>
        <begin position="25"/>
        <end position="460"/>
    </location>
</feature>
<feature type="compositionally biased region" description="Polar residues" evidence="1">
    <location>
        <begin position="38"/>
        <end position="49"/>
    </location>
</feature>
<dbReference type="Pfam" id="PF01547">
    <property type="entry name" value="SBP_bac_1"/>
    <property type="match status" value="1"/>
</dbReference>
<feature type="signal peptide" evidence="2">
    <location>
        <begin position="1"/>
        <end position="24"/>
    </location>
</feature>
<sequence>MPANRAWKWTAVMVLLFVSILSGCSGGNNGGKEGNSGELSANNQANNADAGTDKSDAGPVTINFWFPWSGDFQKDFKKFVVEPFEASHPNIKVKMTFVENSGNTQASDKLLTAVAGGKAPDVALFDRFMVGSWAEKGSLEDLTDLIAKDGVKPEDYYPSVWKEVNYKDRVYAMPWNTDNRGMYYNKTLMKKAGLDPEQPPKTIEELDRMAEAMFVKGKNGKFEQVGFIPWMGQGYLFTQGWNFGGQWEKDGQLTPNDPRIVKALEWMVGYSKKYDTATMNAFSDAAGQSGQNPFISGKVGFIFDGNWLLNDIEKYKADFEWGVAPMPAPEGYPSITWAGGWSYIMPKGAKHRDEAWEFIKYVAGKEGVLAWAKRPNAQFDITCLPAANEELGMTTKPNMSVFVNMMQTSFTRPVSPVSGFLWNEMFRVQDLALNNKGNPQQLLDDVKKNVDAELAKLKTQ</sequence>
<dbReference type="CDD" id="cd14748">
    <property type="entry name" value="PBP2_UgpB"/>
    <property type="match status" value="1"/>
</dbReference>
<accession>A0ABW5P7N8</accession>
<reference evidence="4" key="1">
    <citation type="journal article" date="2019" name="Int. J. Syst. Evol. Microbiol.">
        <title>The Global Catalogue of Microorganisms (GCM) 10K type strain sequencing project: providing services to taxonomists for standard genome sequencing and annotation.</title>
        <authorList>
            <consortium name="The Broad Institute Genomics Platform"/>
            <consortium name="The Broad Institute Genome Sequencing Center for Infectious Disease"/>
            <person name="Wu L."/>
            <person name="Ma J."/>
        </authorList>
    </citation>
    <scope>NUCLEOTIDE SEQUENCE [LARGE SCALE GENOMIC DNA]</scope>
    <source>
        <strain evidence="4">KCTC 3950</strain>
    </source>
</reference>
<name>A0ABW5P7N8_9BACL</name>
<proteinExistence type="predicted"/>
<dbReference type="InterPro" id="IPR006059">
    <property type="entry name" value="SBP"/>
</dbReference>
<evidence type="ECO:0000256" key="2">
    <source>
        <dbReference type="SAM" id="SignalP"/>
    </source>
</evidence>